<dbReference type="HOGENOM" id="CLU_3065832_0_0_11"/>
<comment type="caution">
    <text evidence="1">The sequence shown here is derived from an EMBL/GenBank/DDBJ whole genome shotgun (WGS) entry which is preliminary data.</text>
</comment>
<gene>
    <name evidence="1" type="ORF">HMPREF0742_01987</name>
</gene>
<evidence type="ECO:0000313" key="1">
    <source>
        <dbReference type="EMBL" id="ERT65319.1"/>
    </source>
</evidence>
<dbReference type="EMBL" id="AXZG01000054">
    <property type="protein sequence ID" value="ERT65319.1"/>
    <property type="molecule type" value="Genomic_DNA"/>
</dbReference>
<name>U7V2D5_9MICC</name>
<dbReference type="Proteomes" id="UP000017174">
    <property type="component" value="Unassembled WGS sequence"/>
</dbReference>
<accession>U7V2D5</accession>
<evidence type="ECO:0000313" key="2">
    <source>
        <dbReference type="Proteomes" id="UP000017174"/>
    </source>
</evidence>
<reference evidence="1 2" key="1">
    <citation type="submission" date="2013-08" db="EMBL/GenBank/DDBJ databases">
        <authorList>
            <person name="Weinstock G."/>
            <person name="Sodergren E."/>
            <person name="Wylie T."/>
            <person name="Fulton L."/>
            <person name="Fulton R."/>
            <person name="Fronick C."/>
            <person name="O'Laughlin M."/>
            <person name="Godfrey J."/>
            <person name="Miner T."/>
            <person name="Herter B."/>
            <person name="Appelbaum E."/>
            <person name="Cordes M."/>
            <person name="Lek S."/>
            <person name="Wollam A."/>
            <person name="Pepin K.H."/>
            <person name="Palsikar V.B."/>
            <person name="Mitreva M."/>
            <person name="Wilson R.K."/>
        </authorList>
    </citation>
    <scope>NUCLEOTIDE SEQUENCE [LARGE SCALE GENOMIC DNA]</scope>
    <source>
        <strain evidence="1 2">F0184</strain>
    </source>
</reference>
<organism evidence="1 2">
    <name type="scientific">Rothia aeria F0184</name>
    <dbReference type="NCBI Taxonomy" id="888019"/>
    <lineage>
        <taxon>Bacteria</taxon>
        <taxon>Bacillati</taxon>
        <taxon>Actinomycetota</taxon>
        <taxon>Actinomycetes</taxon>
        <taxon>Micrococcales</taxon>
        <taxon>Micrococcaceae</taxon>
        <taxon>Rothia</taxon>
    </lineage>
</organism>
<dbReference type="AlphaFoldDB" id="U7V2D5"/>
<proteinExistence type="predicted"/>
<protein>
    <submittedName>
        <fullName evidence="1">Uncharacterized protein</fullName>
    </submittedName>
</protein>
<sequence length="53" mass="5685">MIVTAHSPGVAVPTAFLYAAEGLNRVVLPVLLSHSQELERACPQCESCFCVLL</sequence>